<gene>
    <name evidence="1" type="ORF">DS745_13015</name>
</gene>
<dbReference type="AlphaFoldDB" id="A0A4Q0VSM3"/>
<name>A0A4Q0VSM3_9BACI</name>
<dbReference type="Proteomes" id="UP000290649">
    <property type="component" value="Unassembled WGS sequence"/>
</dbReference>
<evidence type="ECO:0000313" key="2">
    <source>
        <dbReference type="Proteomes" id="UP000290649"/>
    </source>
</evidence>
<accession>A0A4Q0VSM3</accession>
<dbReference type="RefSeq" id="WP_129078659.1">
    <property type="nucleotide sequence ID" value="NZ_QOUX01000042.1"/>
</dbReference>
<reference evidence="1 2" key="1">
    <citation type="journal article" date="2019" name="Int. J. Syst. Evol. Microbiol.">
        <title>Anaerobacillus alkaliphilus sp. nov., a novel alkaliphilic and moderately halophilic bacterium.</title>
        <authorList>
            <person name="Borsodi A.K."/>
            <person name="Aszalos J.M."/>
            <person name="Bihari P."/>
            <person name="Nagy I."/>
            <person name="Schumann P."/>
            <person name="Sproer C."/>
            <person name="Kovacs A.L."/>
            <person name="Boka K."/>
            <person name="Dobosy P."/>
            <person name="Ovari M."/>
            <person name="Szili-Kovacs T."/>
            <person name="Toth E."/>
        </authorList>
    </citation>
    <scope>NUCLEOTIDE SEQUENCE [LARGE SCALE GENOMIC DNA]</scope>
    <source>
        <strain evidence="1 2">B16-10</strain>
    </source>
</reference>
<proteinExistence type="predicted"/>
<evidence type="ECO:0000313" key="1">
    <source>
        <dbReference type="EMBL" id="RXI99802.1"/>
    </source>
</evidence>
<organism evidence="1 2">
    <name type="scientific">Anaerobacillus alkaliphilus</name>
    <dbReference type="NCBI Taxonomy" id="1548597"/>
    <lineage>
        <taxon>Bacteria</taxon>
        <taxon>Bacillati</taxon>
        <taxon>Bacillota</taxon>
        <taxon>Bacilli</taxon>
        <taxon>Bacillales</taxon>
        <taxon>Bacillaceae</taxon>
        <taxon>Anaerobacillus</taxon>
    </lineage>
</organism>
<dbReference type="OrthoDB" id="2931685at2"/>
<sequence length="71" mass="8468">MDHRQLEQLGEELRGIGHKRRQLVEQIYQEVSDGDQQTSKELYQQLSSISDKAIEIMEKQKEMFDEEVKKM</sequence>
<dbReference type="EMBL" id="QOUX01000042">
    <property type="protein sequence ID" value="RXI99802.1"/>
    <property type="molecule type" value="Genomic_DNA"/>
</dbReference>
<comment type="caution">
    <text evidence="1">The sequence shown here is derived from an EMBL/GenBank/DDBJ whole genome shotgun (WGS) entry which is preliminary data.</text>
</comment>
<keyword evidence="2" id="KW-1185">Reference proteome</keyword>
<protein>
    <submittedName>
        <fullName evidence="1">Uncharacterized protein</fullName>
    </submittedName>
</protein>